<organism evidence="1 2">
    <name type="scientific">Romanomermis culicivorax</name>
    <name type="common">Nematode worm</name>
    <dbReference type="NCBI Taxonomy" id="13658"/>
    <lineage>
        <taxon>Eukaryota</taxon>
        <taxon>Metazoa</taxon>
        <taxon>Ecdysozoa</taxon>
        <taxon>Nematoda</taxon>
        <taxon>Enoplea</taxon>
        <taxon>Dorylaimia</taxon>
        <taxon>Mermithida</taxon>
        <taxon>Mermithoidea</taxon>
        <taxon>Mermithidae</taxon>
        <taxon>Romanomermis</taxon>
    </lineage>
</organism>
<evidence type="ECO:0000313" key="1">
    <source>
        <dbReference type="Proteomes" id="UP000887565"/>
    </source>
</evidence>
<dbReference type="AlphaFoldDB" id="A0A915IH21"/>
<name>A0A915IH21_ROMCU</name>
<reference evidence="2" key="1">
    <citation type="submission" date="2022-11" db="UniProtKB">
        <authorList>
            <consortium name="WormBaseParasite"/>
        </authorList>
    </citation>
    <scope>IDENTIFICATION</scope>
</reference>
<dbReference type="WBParaSite" id="nRc.2.0.1.t13163-RA">
    <property type="protein sequence ID" value="nRc.2.0.1.t13163-RA"/>
    <property type="gene ID" value="nRc.2.0.1.g13163"/>
</dbReference>
<dbReference type="Proteomes" id="UP000887565">
    <property type="component" value="Unplaced"/>
</dbReference>
<protein>
    <submittedName>
        <fullName evidence="2">Uncharacterized protein</fullName>
    </submittedName>
</protein>
<proteinExistence type="predicted"/>
<accession>A0A915IH21</accession>
<evidence type="ECO:0000313" key="2">
    <source>
        <dbReference type="WBParaSite" id="nRc.2.0.1.t13163-RA"/>
    </source>
</evidence>
<sequence length="133" mass="15228">MPKFCEKCVARLCQNECSRDAGLAWELVFVKPLIHRQKQIDLEVGVPAGPIPSDNDQFILPPFHETLAKRLHQNPSEIRPNQSFKNIGENAQIFVPTVQFNDAQTTYCLKLAQLLNHCTKTETEDLFNADTYW</sequence>
<keyword evidence="1" id="KW-1185">Reference proteome</keyword>